<evidence type="ECO:0000313" key="2">
    <source>
        <dbReference type="EMBL" id="KAJ9582749.1"/>
    </source>
</evidence>
<comment type="caution">
    <text evidence="2">The sequence shown here is derived from an EMBL/GenBank/DDBJ whole genome shotgun (WGS) entry which is preliminary data.</text>
</comment>
<dbReference type="InterPro" id="IPR004119">
    <property type="entry name" value="EcKL"/>
</dbReference>
<reference evidence="2" key="1">
    <citation type="journal article" date="2023" name="IScience">
        <title>Live-bearing cockroach genome reveals convergent evolutionary mechanisms linked to viviparity in insects and beyond.</title>
        <authorList>
            <person name="Fouks B."/>
            <person name="Harrison M.C."/>
            <person name="Mikhailova A.A."/>
            <person name="Marchal E."/>
            <person name="English S."/>
            <person name="Carruthers M."/>
            <person name="Jennings E.C."/>
            <person name="Chiamaka E.L."/>
            <person name="Frigard R.A."/>
            <person name="Pippel M."/>
            <person name="Attardo G.M."/>
            <person name="Benoit J.B."/>
            <person name="Bornberg-Bauer E."/>
            <person name="Tobe S.S."/>
        </authorList>
    </citation>
    <scope>NUCLEOTIDE SEQUENCE</scope>
    <source>
        <strain evidence="2">Stay&amp;Tobe</strain>
    </source>
</reference>
<reference evidence="2" key="2">
    <citation type="submission" date="2023-05" db="EMBL/GenBank/DDBJ databases">
        <authorList>
            <person name="Fouks B."/>
        </authorList>
    </citation>
    <scope>NUCLEOTIDE SEQUENCE</scope>
    <source>
        <strain evidence="2">Stay&amp;Tobe</strain>
        <tissue evidence="2">Testes</tissue>
    </source>
</reference>
<dbReference type="AlphaFoldDB" id="A0AAD8EAI5"/>
<name>A0AAD8EAI5_DIPPU</name>
<protein>
    <recommendedName>
        <fullName evidence="1">CHK kinase-like domain-containing protein</fullName>
    </recommendedName>
</protein>
<dbReference type="Gene3D" id="3.90.1200.10">
    <property type="match status" value="1"/>
</dbReference>
<keyword evidence="3" id="KW-1185">Reference proteome</keyword>
<accession>A0AAD8EAI5</accession>
<organism evidence="2 3">
    <name type="scientific">Diploptera punctata</name>
    <name type="common">Pacific beetle cockroach</name>
    <dbReference type="NCBI Taxonomy" id="6984"/>
    <lineage>
        <taxon>Eukaryota</taxon>
        <taxon>Metazoa</taxon>
        <taxon>Ecdysozoa</taxon>
        <taxon>Arthropoda</taxon>
        <taxon>Hexapoda</taxon>
        <taxon>Insecta</taxon>
        <taxon>Pterygota</taxon>
        <taxon>Neoptera</taxon>
        <taxon>Polyneoptera</taxon>
        <taxon>Dictyoptera</taxon>
        <taxon>Blattodea</taxon>
        <taxon>Blaberoidea</taxon>
        <taxon>Blaberidae</taxon>
        <taxon>Diplopterinae</taxon>
        <taxon>Diploptera</taxon>
    </lineage>
</organism>
<dbReference type="PANTHER" id="PTHR11012:SF56">
    <property type="entry name" value="CHK KINASE-LIKE DOMAIN-CONTAINING PROTEIN-RELATED"/>
    <property type="match status" value="1"/>
</dbReference>
<evidence type="ECO:0000313" key="3">
    <source>
        <dbReference type="Proteomes" id="UP001233999"/>
    </source>
</evidence>
<gene>
    <name evidence="2" type="ORF">L9F63_022894</name>
</gene>
<dbReference type="PANTHER" id="PTHR11012">
    <property type="entry name" value="PROTEIN KINASE-LIKE DOMAIN-CONTAINING"/>
    <property type="match status" value="1"/>
</dbReference>
<dbReference type="SMART" id="SM00587">
    <property type="entry name" value="CHK"/>
    <property type="match status" value="1"/>
</dbReference>
<feature type="domain" description="CHK kinase-like" evidence="1">
    <location>
        <begin position="138"/>
        <end position="330"/>
    </location>
</feature>
<dbReference type="Proteomes" id="UP001233999">
    <property type="component" value="Unassembled WGS sequence"/>
</dbReference>
<sequence length="410" mass="47014">MPKDSTKTDQFIPSWLNDEFLETALKSDDVCGDLKVTSSNIVRATAAGDNYLSLIYRATVQITTRGQSENRSLIVKCQPEGANLKEITKEYKLFDLETKMLKDVLPAMHKLLREANINFTPFSAKCLYSHCSPSLQVIVLEDLKEFGFEMAERTAGLDQDHCMLVMKKLAQFHAASLALKEKNPELLETFLDPCSKNMITEFGKYVQQFILGLCDEIEEKCEELKKYTGRIRKIGETVVQRLVEGRVGKMDEFSVLTHGDSWLNNMMFCYSTEDRQLLDMRMVDYQMCIWTSPAVDLLYFLNSSPAMDLLVDQEMFIEEYHRVLGETLSALGYQHLHITLDHLNQLIESRGFYGTLSVFGIRNAVLVDDESYVSADDGLRNDQIKCKYSKLFIESMKIQVPLMERRGWLV</sequence>
<proteinExistence type="predicted"/>
<dbReference type="InterPro" id="IPR011009">
    <property type="entry name" value="Kinase-like_dom_sf"/>
</dbReference>
<dbReference type="Pfam" id="PF02958">
    <property type="entry name" value="EcKL"/>
    <property type="match status" value="1"/>
</dbReference>
<dbReference type="SUPFAM" id="SSF56112">
    <property type="entry name" value="Protein kinase-like (PK-like)"/>
    <property type="match status" value="1"/>
</dbReference>
<evidence type="ECO:0000259" key="1">
    <source>
        <dbReference type="SMART" id="SM00587"/>
    </source>
</evidence>
<dbReference type="EMBL" id="JASPKZ010007747">
    <property type="protein sequence ID" value="KAJ9582749.1"/>
    <property type="molecule type" value="Genomic_DNA"/>
</dbReference>
<dbReference type="InterPro" id="IPR015897">
    <property type="entry name" value="CHK_kinase-like"/>
</dbReference>